<keyword evidence="2" id="KW-0378">Hydrolase</keyword>
<evidence type="ECO:0000259" key="1">
    <source>
        <dbReference type="Pfam" id="PF01863"/>
    </source>
</evidence>
<dbReference type="InterPro" id="IPR053136">
    <property type="entry name" value="UTP_pyrophosphatase-like"/>
</dbReference>
<dbReference type="PANTHER" id="PTHR30399">
    <property type="entry name" value="UNCHARACTERIZED PROTEIN YGJP"/>
    <property type="match status" value="1"/>
</dbReference>
<proteinExistence type="predicted"/>
<accession>A0A1R1LHK1</accession>
<organism evidence="2 3">
    <name type="scientific">Tersicoccus phoenicis</name>
    <dbReference type="NCBI Taxonomy" id="554083"/>
    <lineage>
        <taxon>Bacteria</taxon>
        <taxon>Bacillati</taxon>
        <taxon>Actinomycetota</taxon>
        <taxon>Actinomycetes</taxon>
        <taxon>Micrococcales</taxon>
        <taxon>Micrococcaceae</taxon>
        <taxon>Tersicoccus</taxon>
    </lineage>
</organism>
<dbReference type="EMBL" id="MRDE01000017">
    <property type="protein sequence ID" value="OMH27024.1"/>
    <property type="molecule type" value="Genomic_DNA"/>
</dbReference>
<dbReference type="GO" id="GO:0016787">
    <property type="term" value="F:hydrolase activity"/>
    <property type="evidence" value="ECO:0007669"/>
    <property type="project" value="UniProtKB-KW"/>
</dbReference>
<evidence type="ECO:0000313" key="3">
    <source>
        <dbReference type="Proteomes" id="UP000187085"/>
    </source>
</evidence>
<dbReference type="Proteomes" id="UP000187085">
    <property type="component" value="Unassembled WGS sequence"/>
</dbReference>
<dbReference type="RefSeq" id="WP_076702256.1">
    <property type="nucleotide sequence ID" value="NZ_MRDE01000017.1"/>
</dbReference>
<dbReference type="Pfam" id="PF01863">
    <property type="entry name" value="YgjP-like"/>
    <property type="match status" value="1"/>
</dbReference>
<keyword evidence="3" id="KW-1185">Reference proteome</keyword>
<sequence>MTSFSDAPPTEPAPAPPVEIRRSARRRRTVSAVWQDGRIVVSVPASGTPAQERAWVATMVARLTAQRDRQAAQDGPDGLAARAEAVSRLHLGGRARPASVRWVDNQTTRWGSATPGRGTIRLSTQLQGMPDWVIDYVLLHELAHLLEPGHGPRFQALLAGYPRLAEAKAFLAGASFAARRRLTGDHTED</sequence>
<protein>
    <submittedName>
        <fullName evidence="2">Metal-dependent hydrolase</fullName>
    </submittedName>
</protein>
<gene>
    <name evidence="2" type="ORF">BKD30_03775</name>
</gene>
<dbReference type="InterPro" id="IPR002725">
    <property type="entry name" value="YgjP-like_metallopeptidase"/>
</dbReference>
<dbReference type="STRING" id="554083.BKD30_03775"/>
<dbReference type="Gene3D" id="3.30.2010.10">
    <property type="entry name" value="Metalloproteases ('zincins'), catalytic domain"/>
    <property type="match status" value="1"/>
</dbReference>
<dbReference type="PANTHER" id="PTHR30399:SF1">
    <property type="entry name" value="UTP PYROPHOSPHATASE"/>
    <property type="match status" value="1"/>
</dbReference>
<dbReference type="AlphaFoldDB" id="A0A1R1LHK1"/>
<reference evidence="2 3" key="1">
    <citation type="submission" date="2016-12" db="EMBL/GenBank/DDBJ databases">
        <title>Draft genome of Tersicoccus phoenicis 1P05MA.</title>
        <authorList>
            <person name="Nakajima Y."/>
            <person name="Yoshizawa S."/>
            <person name="Nakamura K."/>
            <person name="Ogura Y."/>
            <person name="Hayashi T."/>
            <person name="Kogure K."/>
        </authorList>
    </citation>
    <scope>NUCLEOTIDE SEQUENCE [LARGE SCALE GENOMIC DNA]</scope>
    <source>
        <strain evidence="2 3">1p05MA</strain>
    </source>
</reference>
<feature type="domain" description="YgjP-like metallopeptidase" evidence="1">
    <location>
        <begin position="103"/>
        <end position="169"/>
    </location>
</feature>
<dbReference type="CDD" id="cd07344">
    <property type="entry name" value="M48_yhfN_like"/>
    <property type="match status" value="1"/>
</dbReference>
<comment type="caution">
    <text evidence="2">The sequence shown here is derived from an EMBL/GenBank/DDBJ whole genome shotgun (WGS) entry which is preliminary data.</text>
</comment>
<evidence type="ECO:0000313" key="2">
    <source>
        <dbReference type="EMBL" id="OMH27024.1"/>
    </source>
</evidence>
<name>A0A1R1LHK1_9MICC</name>